<proteinExistence type="predicted"/>
<dbReference type="Proteomes" id="UP000242414">
    <property type="component" value="Unassembled WGS sequence"/>
</dbReference>
<accession>A0A1X0RDK2</accession>
<dbReference type="VEuPathDB" id="FungiDB:BCV72DRAFT_42642"/>
<organism evidence="1">
    <name type="scientific">Rhizopus microsporus var. microsporus</name>
    <dbReference type="NCBI Taxonomy" id="86635"/>
    <lineage>
        <taxon>Eukaryota</taxon>
        <taxon>Fungi</taxon>
        <taxon>Fungi incertae sedis</taxon>
        <taxon>Mucoromycota</taxon>
        <taxon>Mucoromycotina</taxon>
        <taxon>Mucoromycetes</taxon>
        <taxon>Mucorales</taxon>
        <taxon>Mucorineae</taxon>
        <taxon>Rhizopodaceae</taxon>
        <taxon>Rhizopus</taxon>
    </lineage>
</organism>
<gene>
    <name evidence="1" type="ORF">BCV72DRAFT_42642</name>
</gene>
<sequence length="74" mass="8475">MQKLLFSSEFLASGHSNEFREFITRIIQSKSKAEEKSHVQEELTQLAPKLSSPDTASVINLSEKRTIIDMYFIV</sequence>
<reference evidence="1" key="1">
    <citation type="journal article" date="2016" name="Proc. Natl. Acad. Sci. U.S.A.">
        <title>Lipid metabolic changes in an early divergent fungus govern the establishment of a mutualistic symbiosis with endobacteria.</title>
        <authorList>
            <person name="Lastovetsky O.A."/>
            <person name="Gaspar M.L."/>
            <person name="Mondo S.J."/>
            <person name="LaButti K.M."/>
            <person name="Sandor L."/>
            <person name="Grigoriev I.V."/>
            <person name="Henry S.A."/>
            <person name="Pawlowska T.E."/>
        </authorList>
    </citation>
    <scope>NUCLEOTIDE SEQUENCE [LARGE SCALE GENOMIC DNA]</scope>
    <source>
        <strain evidence="1">ATCC 52814</strain>
    </source>
</reference>
<evidence type="ECO:0000313" key="1">
    <source>
        <dbReference type="EMBL" id="ORE09958.1"/>
    </source>
</evidence>
<name>A0A1X0RDK2_RHIZD</name>
<dbReference type="EMBL" id="KV921870">
    <property type="protein sequence ID" value="ORE09958.1"/>
    <property type="molecule type" value="Genomic_DNA"/>
</dbReference>
<dbReference type="AlphaFoldDB" id="A0A1X0RDK2"/>
<protein>
    <submittedName>
        <fullName evidence="1">Uncharacterized protein</fullName>
    </submittedName>
</protein>